<dbReference type="AlphaFoldDB" id="A0A2T3W5W7"/>
<evidence type="ECO:0000313" key="2">
    <source>
        <dbReference type="EMBL" id="PTA67153.1"/>
    </source>
</evidence>
<comment type="caution">
    <text evidence="2">The sequence shown here is derived from an EMBL/GenBank/DDBJ whole genome shotgun (WGS) entry which is preliminary data.</text>
</comment>
<dbReference type="SMART" id="SM00267">
    <property type="entry name" value="GGDEF"/>
    <property type="match status" value="1"/>
</dbReference>
<dbReference type="NCBIfam" id="TIGR00254">
    <property type="entry name" value="GGDEF"/>
    <property type="match status" value="1"/>
</dbReference>
<gene>
    <name evidence="2" type="ORF">C8263_14315</name>
</gene>
<organism evidence="2 3">
    <name type="scientific">Deinococcus arcticus</name>
    <dbReference type="NCBI Taxonomy" id="2136176"/>
    <lineage>
        <taxon>Bacteria</taxon>
        <taxon>Thermotogati</taxon>
        <taxon>Deinococcota</taxon>
        <taxon>Deinococci</taxon>
        <taxon>Deinococcales</taxon>
        <taxon>Deinococcaceae</taxon>
        <taxon>Deinococcus</taxon>
    </lineage>
</organism>
<dbReference type="PANTHER" id="PTHR45138:SF9">
    <property type="entry name" value="DIGUANYLATE CYCLASE DGCM-RELATED"/>
    <property type="match status" value="1"/>
</dbReference>
<sequence>MAEAQAAQDQISEDAQRHLNVELRQAQADASSWQDRLRCAEVEARQDPLTGVLNRRGLEEGLRALQDGGGPGWSLLAALFVDIDHFKSVNDRFSHAHGDRVLQAVAGLLSGTVRAGTLLGRYGGEEFVLVAPIRAPGQAHDLAERCRRAIEAHDWSGLLPGVGLSASVGYAVERPGRLSLALQAADDHLYRAKAAGRNRVHPPA</sequence>
<dbReference type="InterPro" id="IPR050469">
    <property type="entry name" value="Diguanylate_Cyclase"/>
</dbReference>
<dbReference type="Gene3D" id="3.30.70.270">
    <property type="match status" value="1"/>
</dbReference>
<evidence type="ECO:0000313" key="3">
    <source>
        <dbReference type="Proteomes" id="UP000240317"/>
    </source>
</evidence>
<dbReference type="GO" id="GO:0043709">
    <property type="term" value="P:cell adhesion involved in single-species biofilm formation"/>
    <property type="evidence" value="ECO:0007669"/>
    <property type="project" value="TreeGrafter"/>
</dbReference>
<dbReference type="GO" id="GO:0052621">
    <property type="term" value="F:diguanylate cyclase activity"/>
    <property type="evidence" value="ECO:0007669"/>
    <property type="project" value="TreeGrafter"/>
</dbReference>
<protein>
    <submittedName>
        <fullName evidence="2">GGDEF domain-containing protein</fullName>
    </submittedName>
</protein>
<dbReference type="SUPFAM" id="SSF55073">
    <property type="entry name" value="Nucleotide cyclase"/>
    <property type="match status" value="1"/>
</dbReference>
<dbReference type="CDD" id="cd01949">
    <property type="entry name" value="GGDEF"/>
    <property type="match status" value="1"/>
</dbReference>
<dbReference type="GO" id="GO:1902201">
    <property type="term" value="P:negative regulation of bacterial-type flagellum-dependent cell motility"/>
    <property type="evidence" value="ECO:0007669"/>
    <property type="project" value="TreeGrafter"/>
</dbReference>
<proteinExistence type="predicted"/>
<dbReference type="PANTHER" id="PTHR45138">
    <property type="entry name" value="REGULATORY COMPONENTS OF SENSORY TRANSDUCTION SYSTEM"/>
    <property type="match status" value="1"/>
</dbReference>
<dbReference type="Pfam" id="PF00990">
    <property type="entry name" value="GGDEF"/>
    <property type="match status" value="1"/>
</dbReference>
<accession>A0A2T3W5W7</accession>
<dbReference type="EMBL" id="PYSV01000015">
    <property type="protein sequence ID" value="PTA67153.1"/>
    <property type="molecule type" value="Genomic_DNA"/>
</dbReference>
<dbReference type="OrthoDB" id="64584at2"/>
<evidence type="ECO:0000259" key="1">
    <source>
        <dbReference type="PROSITE" id="PS50887"/>
    </source>
</evidence>
<dbReference type="GO" id="GO:0005886">
    <property type="term" value="C:plasma membrane"/>
    <property type="evidence" value="ECO:0007669"/>
    <property type="project" value="TreeGrafter"/>
</dbReference>
<name>A0A2T3W5W7_9DEIO</name>
<dbReference type="InterPro" id="IPR043128">
    <property type="entry name" value="Rev_trsase/Diguanyl_cyclase"/>
</dbReference>
<dbReference type="FunFam" id="3.30.70.270:FF:000001">
    <property type="entry name" value="Diguanylate cyclase domain protein"/>
    <property type="match status" value="1"/>
</dbReference>
<feature type="domain" description="GGDEF" evidence="1">
    <location>
        <begin position="74"/>
        <end position="204"/>
    </location>
</feature>
<dbReference type="InterPro" id="IPR029787">
    <property type="entry name" value="Nucleotide_cyclase"/>
</dbReference>
<dbReference type="Proteomes" id="UP000240317">
    <property type="component" value="Unassembled WGS sequence"/>
</dbReference>
<keyword evidence="3" id="KW-1185">Reference proteome</keyword>
<reference evidence="2 3" key="1">
    <citation type="submission" date="2018-03" db="EMBL/GenBank/DDBJ databases">
        <title>Draft genome of Deinococcus sp. OD32.</title>
        <authorList>
            <person name="Wang X.-P."/>
            <person name="Du Z.-J."/>
        </authorList>
    </citation>
    <scope>NUCLEOTIDE SEQUENCE [LARGE SCALE GENOMIC DNA]</scope>
    <source>
        <strain evidence="2 3">OD32</strain>
    </source>
</reference>
<dbReference type="PROSITE" id="PS50887">
    <property type="entry name" value="GGDEF"/>
    <property type="match status" value="1"/>
</dbReference>
<dbReference type="InterPro" id="IPR000160">
    <property type="entry name" value="GGDEF_dom"/>
</dbReference>